<proteinExistence type="predicted"/>
<keyword evidence="2" id="KW-1185">Reference proteome</keyword>
<dbReference type="STRING" id="1851148.SMSP2_01510"/>
<sequence>MKLTRILITAVLLLYVFNAYSEQCKIKPLADDCKVLYRTADPKNIYIYDPAVAVCPNGRIIGCFSLGGSKAGTVKPPKGDGNAYIYTSDDDGETWDYRWTFPMWHFRPFVAGDKLYILGHKSDLKVISSDDWGDTWSEVTDLTKGQTWHGSATNVWYKDKYVYLVMERRMGGDMTRGWKVAELAPVLMRGDVNKDLTKRENWTFSSEMAFHDVVNDKELDWFGVPFYEGYYPDGKRNVRGRTSFNPMGWLEANVVQIKDPKHFWYDPEGKTFHIFMRAHTGLTNIGCMIKAVEQKDGTIKTMLEKAPSGKTHLFMPFPGGQMKFSVVYDEQTKLYWLLNTQATDSMTRPELLPDDRYALSDNERRRLVLHFSKNMVDWCFAGVVSIGPEEYASRHYAQMVIKGDDLLIMSRSGDKEAKDAHNGNIATFHKVENFRDLVY</sequence>
<reference evidence="2" key="1">
    <citation type="submission" date="2017-02" db="EMBL/GenBank/DDBJ databases">
        <title>Comparative genomics and description of representatives of a novel lineage of planctomycetes thriving in anoxic sediments.</title>
        <authorList>
            <person name="Spring S."/>
            <person name="Bunk B."/>
            <person name="Sproer C."/>
        </authorList>
    </citation>
    <scope>NUCLEOTIDE SEQUENCE [LARGE SCALE GENOMIC DNA]</scope>
    <source>
        <strain evidence="2">SM-Chi-D1</strain>
    </source>
</reference>
<gene>
    <name evidence="1" type="ORF">SMSP2_01510</name>
</gene>
<evidence type="ECO:0008006" key="3">
    <source>
        <dbReference type="Google" id="ProtNLM"/>
    </source>
</evidence>
<accession>A0A1Q2MEL6</accession>
<dbReference type="CDD" id="cd15482">
    <property type="entry name" value="Sialidase_non-viral"/>
    <property type="match status" value="1"/>
</dbReference>
<dbReference type="RefSeq" id="WP_146683355.1">
    <property type="nucleotide sequence ID" value="NZ_CP019646.1"/>
</dbReference>
<organism evidence="1 2">
    <name type="scientific">Limihaloglobus sulfuriphilus</name>
    <dbReference type="NCBI Taxonomy" id="1851148"/>
    <lineage>
        <taxon>Bacteria</taxon>
        <taxon>Pseudomonadati</taxon>
        <taxon>Planctomycetota</taxon>
        <taxon>Phycisphaerae</taxon>
        <taxon>Sedimentisphaerales</taxon>
        <taxon>Sedimentisphaeraceae</taxon>
        <taxon>Limihaloglobus</taxon>
    </lineage>
</organism>
<name>A0A1Q2MEL6_9BACT</name>
<dbReference type="AlphaFoldDB" id="A0A1Q2MEL6"/>
<protein>
    <recommendedName>
        <fullName evidence="3">Neuraminidase (Sialidase)</fullName>
    </recommendedName>
</protein>
<dbReference type="OrthoDB" id="9764804at2"/>
<dbReference type="EMBL" id="CP019646">
    <property type="protein sequence ID" value="AQQ71145.1"/>
    <property type="molecule type" value="Genomic_DNA"/>
</dbReference>
<dbReference type="Proteomes" id="UP000188181">
    <property type="component" value="Chromosome"/>
</dbReference>
<evidence type="ECO:0000313" key="2">
    <source>
        <dbReference type="Proteomes" id="UP000188181"/>
    </source>
</evidence>
<dbReference type="Gene3D" id="2.120.10.10">
    <property type="match status" value="1"/>
</dbReference>
<evidence type="ECO:0000313" key="1">
    <source>
        <dbReference type="EMBL" id="AQQ71145.1"/>
    </source>
</evidence>
<dbReference type="KEGG" id="pbas:SMSP2_01510"/>
<dbReference type="SUPFAM" id="SSF50939">
    <property type="entry name" value="Sialidases"/>
    <property type="match status" value="1"/>
</dbReference>
<dbReference type="InterPro" id="IPR036278">
    <property type="entry name" value="Sialidase_sf"/>
</dbReference>